<reference evidence="1" key="1">
    <citation type="submission" date="2022-04" db="EMBL/GenBank/DDBJ databases">
        <title>Genome of the entomopathogenic fungus Entomophthora muscae.</title>
        <authorList>
            <person name="Elya C."/>
            <person name="Lovett B.R."/>
            <person name="Lee E."/>
            <person name="Macias A.M."/>
            <person name="Hajek A.E."/>
            <person name="De Bivort B.L."/>
            <person name="Kasson M.T."/>
            <person name="De Fine Licht H.H."/>
            <person name="Stajich J.E."/>
        </authorList>
    </citation>
    <scope>NUCLEOTIDE SEQUENCE</scope>
    <source>
        <strain evidence="1">Berkeley</strain>
    </source>
</reference>
<dbReference type="Proteomes" id="UP001165960">
    <property type="component" value="Unassembled WGS sequence"/>
</dbReference>
<dbReference type="EMBL" id="QTSX02006423">
    <property type="protein sequence ID" value="KAJ9054836.1"/>
    <property type="molecule type" value="Genomic_DNA"/>
</dbReference>
<protein>
    <submittedName>
        <fullName evidence="1">Uncharacterized protein</fullName>
    </submittedName>
</protein>
<comment type="caution">
    <text evidence="1">The sequence shown here is derived from an EMBL/GenBank/DDBJ whole genome shotgun (WGS) entry which is preliminary data.</text>
</comment>
<proteinExistence type="predicted"/>
<keyword evidence="2" id="KW-1185">Reference proteome</keyword>
<name>A0ACC2RXQ7_9FUNG</name>
<gene>
    <name evidence="1" type="ORF">DSO57_1010250</name>
</gene>
<evidence type="ECO:0000313" key="2">
    <source>
        <dbReference type="Proteomes" id="UP001165960"/>
    </source>
</evidence>
<accession>A0ACC2RXQ7</accession>
<sequence length="94" mass="10304">MQSSFSIIALSVFAGLISGQAAPFSQVERRSYGSSPSYSHTQPKAYAPKPKAYKAPSYTPKPKAYHPVPKKYKAKPIKKTYTAKAPSYTPAKSY</sequence>
<organism evidence="1 2">
    <name type="scientific">Entomophthora muscae</name>
    <dbReference type="NCBI Taxonomy" id="34485"/>
    <lineage>
        <taxon>Eukaryota</taxon>
        <taxon>Fungi</taxon>
        <taxon>Fungi incertae sedis</taxon>
        <taxon>Zoopagomycota</taxon>
        <taxon>Entomophthoromycotina</taxon>
        <taxon>Entomophthoromycetes</taxon>
        <taxon>Entomophthorales</taxon>
        <taxon>Entomophthoraceae</taxon>
        <taxon>Entomophthora</taxon>
    </lineage>
</organism>
<evidence type="ECO:0000313" key="1">
    <source>
        <dbReference type="EMBL" id="KAJ9054836.1"/>
    </source>
</evidence>